<evidence type="ECO:0000256" key="1">
    <source>
        <dbReference type="SAM" id="MobiDB-lite"/>
    </source>
</evidence>
<dbReference type="EMBL" id="KN609616">
    <property type="protein sequence ID" value="KHJ78598.1"/>
    <property type="molecule type" value="Genomic_DNA"/>
</dbReference>
<feature type="region of interest" description="Disordered" evidence="1">
    <location>
        <begin position="139"/>
        <end position="168"/>
    </location>
</feature>
<feature type="region of interest" description="Disordered" evidence="1">
    <location>
        <begin position="22"/>
        <end position="72"/>
    </location>
</feature>
<organism evidence="2 3">
    <name type="scientific">Oesophagostomum dentatum</name>
    <name type="common">Nodular worm</name>
    <dbReference type="NCBI Taxonomy" id="61180"/>
    <lineage>
        <taxon>Eukaryota</taxon>
        <taxon>Metazoa</taxon>
        <taxon>Ecdysozoa</taxon>
        <taxon>Nematoda</taxon>
        <taxon>Chromadorea</taxon>
        <taxon>Rhabditida</taxon>
        <taxon>Rhabditina</taxon>
        <taxon>Rhabditomorpha</taxon>
        <taxon>Strongyloidea</taxon>
        <taxon>Strongylidae</taxon>
        <taxon>Oesophagostomum</taxon>
    </lineage>
</organism>
<evidence type="ECO:0000313" key="2">
    <source>
        <dbReference type="EMBL" id="KHJ78598.1"/>
    </source>
</evidence>
<proteinExistence type="predicted"/>
<accession>A0A0B1RZT0</accession>
<keyword evidence="3" id="KW-1185">Reference proteome</keyword>
<reference evidence="2 3" key="1">
    <citation type="submission" date="2014-03" db="EMBL/GenBank/DDBJ databases">
        <title>Draft genome of the hookworm Oesophagostomum dentatum.</title>
        <authorList>
            <person name="Mitreva M."/>
        </authorList>
    </citation>
    <scope>NUCLEOTIDE SEQUENCE [LARGE SCALE GENOMIC DNA]</scope>
    <source>
        <strain evidence="2 3">OD-Hann</strain>
    </source>
</reference>
<sequence>MIPTREKVIAEAIHTETLQKEDLFESTSKSKSAVPLEKGKLAQAKATPRSSKRRKTTLPDLPPSSNGCIADSAKKRPVPELELDTDVVLRATKRRKTIATERVGRSAASMVDSPVDNDEVQLEIPPRRKAGRLTTMHPAVAASSSQAEPRRRTTATCSSASVQRTSDEDEVQFVESGFAHRRRRSLTPPILVVAVDFTSSFVPIKRDNNRCAEPITLPACNRGEAVSLAIYSSDTAEVLNALALDIIIGEASAPLEDIEPSTLPPNFTTIFERATPLQYRHRLDYNSFNTMLLNRLPENGLHALTLDSRKVSMLKITKFVDTIKEAVEDICEELRNRKNLSKAEIKKEIDLSGEVQQLITSRYVETMMKMADACGAARDVPLAVIADRFHLLLCGWQCFLQQGGVLRVRVQICPGRSHPGIVDITTAWLDKIDTVLSRAQATKSMRTAAFAVSLAQEKTIISKNVYIL</sequence>
<feature type="compositionally biased region" description="Polar residues" evidence="1">
    <location>
        <begin position="154"/>
        <end position="164"/>
    </location>
</feature>
<evidence type="ECO:0000313" key="3">
    <source>
        <dbReference type="Proteomes" id="UP000053660"/>
    </source>
</evidence>
<dbReference type="Proteomes" id="UP000053660">
    <property type="component" value="Unassembled WGS sequence"/>
</dbReference>
<dbReference type="AlphaFoldDB" id="A0A0B1RZT0"/>
<protein>
    <submittedName>
        <fullName evidence="2">Uncharacterized protein</fullName>
    </submittedName>
</protein>
<dbReference type="OrthoDB" id="5816235at2759"/>
<name>A0A0B1RZT0_OESDE</name>
<gene>
    <name evidence="2" type="ORF">OESDEN_21779</name>
</gene>